<feature type="region of interest" description="Disordered" evidence="1">
    <location>
        <begin position="183"/>
        <end position="216"/>
    </location>
</feature>
<feature type="compositionally biased region" description="Basic and acidic residues" evidence="1">
    <location>
        <begin position="378"/>
        <end position="404"/>
    </location>
</feature>
<feature type="region of interest" description="Disordered" evidence="1">
    <location>
        <begin position="377"/>
        <end position="404"/>
    </location>
</feature>
<dbReference type="AlphaFoldDB" id="U4KPT1"/>
<dbReference type="Proteomes" id="UP000032737">
    <property type="component" value="Chromosome"/>
</dbReference>
<evidence type="ECO:0000256" key="1">
    <source>
        <dbReference type="SAM" id="MobiDB-lite"/>
    </source>
</evidence>
<evidence type="ECO:0000313" key="2">
    <source>
        <dbReference type="EMBL" id="CCV66477.1"/>
    </source>
</evidence>
<organism evidence="2 3">
    <name type="scientific">Acholeplasma brassicae</name>
    <dbReference type="NCBI Taxonomy" id="61635"/>
    <lineage>
        <taxon>Bacteria</taxon>
        <taxon>Bacillati</taxon>
        <taxon>Mycoplasmatota</taxon>
        <taxon>Mollicutes</taxon>
        <taxon>Acholeplasmatales</taxon>
        <taxon>Acholeplasmataceae</taxon>
        <taxon>Acholeplasma</taxon>
    </lineage>
</organism>
<dbReference type="STRING" id="61635.BN85314560"/>
<keyword evidence="3" id="KW-1185">Reference proteome</keyword>
<dbReference type="EMBL" id="FO681348">
    <property type="protein sequence ID" value="CCV66477.1"/>
    <property type="molecule type" value="Genomic_DNA"/>
</dbReference>
<accession>U4KPT1</accession>
<sequence>MTYLWRRQEKKHKKHLFSLFTVKRASLDCYISEQKEEGGIIMFKKLLVGVLSVMSMVTLASCAQEEASVVQSVSLSSKESMSFSTYLGTSFLAAGTNQTVSTKEVRLRSFTQSDTLTLESELDEVNEYFDKLKVFMDQGVDNVLNVSEVPSTREGYDFEVTYNIDGLTYTIYYSMVTEEVLPEEAVTTDETDPVVEENDDDALVEEDDDDDIDEIDDDAVVEEDDDDDIDEIDDEQFFEINGLIVIDGVEFILEGAREIEDDEVKTWFKTQDFNRSGDYVHVISKVEDDEQKFDIRTSVNGVETRTRIKFEQDDEETEVDLRVENGETESRYKFKKETEDGVTFYKFQYEIGNVKGQVKVFETTDELGNVTYTYKVQENGKQKDIERGGRHHEHDDHEDKGNRP</sequence>
<name>U4KPT1_9MOLU</name>
<proteinExistence type="predicted"/>
<evidence type="ECO:0000313" key="3">
    <source>
        <dbReference type="Proteomes" id="UP000032737"/>
    </source>
</evidence>
<protein>
    <submittedName>
        <fullName evidence="2">Uncharacterized protein</fullName>
    </submittedName>
</protein>
<dbReference type="HOGENOM" id="CLU_760352_0_0_14"/>
<reference evidence="2 3" key="1">
    <citation type="journal article" date="2013" name="J. Mol. Microbiol. Biotechnol.">
        <title>Analysis of the Complete Genomes of Acholeplasma brassicae , A. palmae and A. laidlawii and Their Comparison to the Obligate Parasites from ' Candidatus Phytoplasma'.</title>
        <authorList>
            <person name="Kube M."/>
            <person name="Siewert C."/>
            <person name="Migdoll A.M."/>
            <person name="Duduk B."/>
            <person name="Holz S."/>
            <person name="Rabus R."/>
            <person name="Seemuller E."/>
            <person name="Mitrovic J."/>
            <person name="Muller I."/>
            <person name="Buttner C."/>
            <person name="Reinhardt R."/>
        </authorList>
    </citation>
    <scope>NUCLEOTIDE SEQUENCE [LARGE SCALE GENOMIC DNA]</scope>
    <source>
        <strain evidence="3">0502</strain>
    </source>
</reference>
<dbReference type="KEGG" id="abra:BN85314560"/>
<gene>
    <name evidence="2" type="ORF">BN85314560</name>
</gene>